<reference evidence="2" key="1">
    <citation type="submission" date="2023-04" db="EMBL/GenBank/DDBJ databases">
        <title>Phytophthora lilii NBRC 32176.</title>
        <authorList>
            <person name="Ichikawa N."/>
            <person name="Sato H."/>
            <person name="Tonouchi N."/>
        </authorList>
    </citation>
    <scope>NUCLEOTIDE SEQUENCE</scope>
    <source>
        <strain evidence="2">NBRC 32176</strain>
    </source>
</reference>
<sequence length="238" mass="26530">MLVERFSGESSTLKKMSRTNKTSRSKRYERNQKKVLRHKKHERLPPANSMIDTQVRKILMRWKLSSEIVELYLRSGVGRTLIDLRRDGFKCSEKDPLLLLCPVLKYYEWSVAYLSGGNYALPANAPGHATWPECNDGGGKNLEPGISAAPSSSLGSFIDTFDGARNVTVGAAMNVFYLRDMEAFFDIDLAVRNSPQFSRIGGLHAAALNVQEEESMVHALLLQKVNGIPIHVSGFTIS</sequence>
<comment type="caution">
    <text evidence="2">The sequence shown here is derived from an EMBL/GenBank/DDBJ whole genome shotgun (WGS) entry which is preliminary data.</text>
</comment>
<dbReference type="OrthoDB" id="165620at2759"/>
<organism evidence="2 3">
    <name type="scientific">Phytophthora lilii</name>
    <dbReference type="NCBI Taxonomy" id="2077276"/>
    <lineage>
        <taxon>Eukaryota</taxon>
        <taxon>Sar</taxon>
        <taxon>Stramenopiles</taxon>
        <taxon>Oomycota</taxon>
        <taxon>Peronosporomycetes</taxon>
        <taxon>Peronosporales</taxon>
        <taxon>Peronosporaceae</taxon>
        <taxon>Phytophthora</taxon>
    </lineage>
</organism>
<proteinExistence type="predicted"/>
<feature type="compositionally biased region" description="Basic residues" evidence="1">
    <location>
        <begin position="15"/>
        <end position="25"/>
    </location>
</feature>
<accession>A0A9W6TJ33</accession>
<dbReference type="Proteomes" id="UP001165083">
    <property type="component" value="Unassembled WGS sequence"/>
</dbReference>
<keyword evidence="3" id="KW-1185">Reference proteome</keyword>
<feature type="region of interest" description="Disordered" evidence="1">
    <location>
        <begin position="1"/>
        <end position="47"/>
    </location>
</feature>
<evidence type="ECO:0000313" key="3">
    <source>
        <dbReference type="Proteomes" id="UP001165083"/>
    </source>
</evidence>
<evidence type="ECO:0000256" key="1">
    <source>
        <dbReference type="SAM" id="MobiDB-lite"/>
    </source>
</evidence>
<gene>
    <name evidence="2" type="ORF">Plil01_000353200</name>
</gene>
<protein>
    <submittedName>
        <fullName evidence="2">Unnamed protein product</fullName>
    </submittedName>
</protein>
<feature type="compositionally biased region" description="Basic residues" evidence="1">
    <location>
        <begin position="33"/>
        <end position="42"/>
    </location>
</feature>
<dbReference type="EMBL" id="BSXW01000138">
    <property type="protein sequence ID" value="GMF13004.1"/>
    <property type="molecule type" value="Genomic_DNA"/>
</dbReference>
<evidence type="ECO:0000313" key="2">
    <source>
        <dbReference type="EMBL" id="GMF13004.1"/>
    </source>
</evidence>
<name>A0A9W6TJ33_9STRA</name>
<dbReference type="AlphaFoldDB" id="A0A9W6TJ33"/>